<dbReference type="Proteomes" id="UP000554235">
    <property type="component" value="Unassembled WGS sequence"/>
</dbReference>
<dbReference type="AlphaFoldDB" id="A0A8H4JXQ6"/>
<reference evidence="1 2" key="1">
    <citation type="submission" date="2020-01" db="EMBL/GenBank/DDBJ databases">
        <title>Identification and distribution of gene clusters putatively required for synthesis of sphingolipid metabolism inhibitors in phylogenetically diverse species of the filamentous fungus Fusarium.</title>
        <authorList>
            <person name="Kim H.-S."/>
            <person name="Busman M."/>
            <person name="Brown D.W."/>
            <person name="Divon H."/>
            <person name="Uhlig S."/>
            <person name="Proctor R.H."/>
        </authorList>
    </citation>
    <scope>NUCLEOTIDE SEQUENCE [LARGE SCALE GENOMIC DNA]</scope>
    <source>
        <strain evidence="1 2">NRRL 20459</strain>
    </source>
</reference>
<keyword evidence="2" id="KW-1185">Reference proteome</keyword>
<evidence type="ECO:0000313" key="2">
    <source>
        <dbReference type="Proteomes" id="UP000554235"/>
    </source>
</evidence>
<dbReference type="EMBL" id="JAADYS010003916">
    <property type="protein sequence ID" value="KAF4439737.1"/>
    <property type="molecule type" value="Genomic_DNA"/>
</dbReference>
<dbReference type="OrthoDB" id="5062850at2759"/>
<comment type="caution">
    <text evidence="1">The sequence shown here is derived from an EMBL/GenBank/DDBJ whole genome shotgun (WGS) entry which is preliminary data.</text>
</comment>
<proteinExistence type="predicted"/>
<protein>
    <submittedName>
        <fullName evidence="1">C6 transcription factor</fullName>
    </submittedName>
</protein>
<accession>A0A8H4JXQ6</accession>
<gene>
    <name evidence="1" type="ORF">FALBO_17361</name>
</gene>
<organism evidence="1 2">
    <name type="scientific">Fusarium albosuccineum</name>
    <dbReference type="NCBI Taxonomy" id="1237068"/>
    <lineage>
        <taxon>Eukaryota</taxon>
        <taxon>Fungi</taxon>
        <taxon>Dikarya</taxon>
        <taxon>Ascomycota</taxon>
        <taxon>Pezizomycotina</taxon>
        <taxon>Sordariomycetes</taxon>
        <taxon>Hypocreomycetidae</taxon>
        <taxon>Hypocreales</taxon>
        <taxon>Nectriaceae</taxon>
        <taxon>Fusarium</taxon>
        <taxon>Fusarium decemcellulare species complex</taxon>
    </lineage>
</organism>
<evidence type="ECO:0000313" key="1">
    <source>
        <dbReference type="EMBL" id="KAF4439737.1"/>
    </source>
</evidence>
<name>A0A8H4JXQ6_9HYPO</name>
<sequence length="512" mass="59360">MSPPRNFLGLPYELRHQVYGHYFALDDGYVLNFDSGKLATANNEPLDLSLMYTCRIIATETKYLPLGLNTISFSTGYHKDWSPWALRFHCLYHAQCLRQVDFLASSAAKVTPDIYSRLGAKFPRFVTVMENFMRKIDADNVELFLADAEVGDIARYVLHYGTTPERWHSQGECLSKMRQAIEYTLKLVAQDGSEELGDQGFATQTDCINLLDRCFEPWAIPSWSDLEARSYEFQDECWWQQFKSHHNDFKFRFSATAVAIRFLRQLPVSHRLSIRKIILDEDHITLGCPERHAQGLIPFCKENPRLRIERRVSLLNNILHSVFFPQMMFKNELDGWAPEDNRTIQTSYLSQLVGSWLVEALAVMDAGMPADAFTFVLDGGPAKEVCSGIFQQTIHRDLAWQTAISQRFPAPPGRRHEEFNLFWDDLPKAMTHLINQTSILRCNFDPGEFWDAELVMDKIRNWRVAKISREFICRRTRYRDGSRDTRSHQMPPAFPSWAELLPENYDWETEGA</sequence>